<dbReference type="Proteomes" id="UP000069205">
    <property type="component" value="Chromosome"/>
</dbReference>
<proteinExistence type="predicted"/>
<organism evidence="2 3">
    <name type="scientific">Nitrospira moscoviensis</name>
    <dbReference type="NCBI Taxonomy" id="42253"/>
    <lineage>
        <taxon>Bacteria</taxon>
        <taxon>Pseudomonadati</taxon>
        <taxon>Nitrospirota</taxon>
        <taxon>Nitrospiria</taxon>
        <taxon>Nitrospirales</taxon>
        <taxon>Nitrospiraceae</taxon>
        <taxon>Nitrospira</taxon>
    </lineage>
</organism>
<dbReference type="Gene3D" id="3.30.160.170">
    <property type="entry name" value="FlaG-like"/>
    <property type="match status" value="1"/>
</dbReference>
<dbReference type="PATRIC" id="fig|42253.5.peg.2120"/>
<dbReference type="RefSeq" id="WP_053379717.1">
    <property type="nucleotide sequence ID" value="NZ_CP011801.1"/>
</dbReference>
<dbReference type="EMBL" id="CP011801">
    <property type="protein sequence ID" value="ALA58568.1"/>
    <property type="molecule type" value="Genomic_DNA"/>
</dbReference>
<keyword evidence="2" id="KW-0282">Flagellum</keyword>
<evidence type="ECO:0000313" key="3">
    <source>
        <dbReference type="Proteomes" id="UP000069205"/>
    </source>
</evidence>
<dbReference type="OrthoDB" id="5741693at2"/>
<dbReference type="PANTHER" id="PTHR37166:SF1">
    <property type="entry name" value="PROTEIN FLAG"/>
    <property type="match status" value="1"/>
</dbReference>
<gene>
    <name evidence="2" type="ORF">NITMOv2_2151</name>
</gene>
<evidence type="ECO:0000313" key="2">
    <source>
        <dbReference type="EMBL" id="ALA58568.1"/>
    </source>
</evidence>
<sequence length="121" mass="13140">MIRTIAPTADLLTTPVRGSDPADAAAKRPPQAARKQPDSGETPSAPVDRAAIDRAVAQVSEVLDSTDPRLKIEVDDETDRVVVKIIKEESGEVIRQFPPEELLELEKFLSGSKGLLLQERA</sequence>
<dbReference type="InterPro" id="IPR005186">
    <property type="entry name" value="FlaG"/>
</dbReference>
<keyword evidence="2" id="KW-0966">Cell projection</keyword>
<keyword evidence="2" id="KW-0969">Cilium</keyword>
<dbReference type="Pfam" id="PF03646">
    <property type="entry name" value="FlaG"/>
    <property type="match status" value="1"/>
</dbReference>
<dbReference type="AlphaFoldDB" id="A0A0K2GC94"/>
<reference evidence="2 3" key="1">
    <citation type="journal article" date="2015" name="Proc. Natl. Acad. Sci. U.S.A.">
        <title>Expanded metabolic versatility of ubiquitous nitrite-oxidizing bacteria from the genus Nitrospira.</title>
        <authorList>
            <person name="Koch H."/>
            <person name="Lucker S."/>
            <person name="Albertsen M."/>
            <person name="Kitzinger K."/>
            <person name="Herbold C."/>
            <person name="Spieck E."/>
            <person name="Nielsen P.H."/>
            <person name="Wagner M."/>
            <person name="Daims H."/>
        </authorList>
    </citation>
    <scope>NUCLEOTIDE SEQUENCE [LARGE SCALE GENOMIC DNA]</scope>
    <source>
        <strain evidence="2 3">NSP M-1</strain>
    </source>
</reference>
<dbReference type="KEGG" id="nmv:NITMOv2_2151"/>
<dbReference type="PANTHER" id="PTHR37166">
    <property type="entry name" value="PROTEIN FLAG"/>
    <property type="match status" value="1"/>
</dbReference>
<dbReference type="InterPro" id="IPR035924">
    <property type="entry name" value="FlaG-like_sf"/>
</dbReference>
<evidence type="ECO:0000256" key="1">
    <source>
        <dbReference type="SAM" id="MobiDB-lite"/>
    </source>
</evidence>
<feature type="region of interest" description="Disordered" evidence="1">
    <location>
        <begin position="1"/>
        <end position="49"/>
    </location>
</feature>
<protein>
    <submittedName>
        <fullName evidence="2">Putative Flagellar protein FlaG</fullName>
    </submittedName>
</protein>
<dbReference type="STRING" id="42253.NITMOv2_2151"/>
<name>A0A0K2GC94_NITMO</name>
<feature type="compositionally biased region" description="Low complexity" evidence="1">
    <location>
        <begin position="21"/>
        <end position="34"/>
    </location>
</feature>
<accession>A0A0K2GC94</accession>
<dbReference type="SUPFAM" id="SSF160214">
    <property type="entry name" value="FlaG-like"/>
    <property type="match status" value="1"/>
</dbReference>
<keyword evidence="3" id="KW-1185">Reference proteome</keyword>